<dbReference type="AlphaFoldDB" id="A0AA88A2J5"/>
<comment type="caution">
    <text evidence="1">The sequence shown here is derived from an EMBL/GenBank/DDBJ whole genome shotgun (WGS) entry which is preliminary data.</text>
</comment>
<keyword evidence="2" id="KW-1185">Reference proteome</keyword>
<accession>A0AA88A2J5</accession>
<name>A0AA88A2J5_FICCA</name>
<sequence>MGGRSSRGGDFAVPKQWKLAGGGAIIGALGGWGPKSGGVRREGADLGRGGGCSWVAAGAYC</sequence>
<protein>
    <submittedName>
        <fullName evidence="1">Uncharacterized protein</fullName>
    </submittedName>
</protein>
<evidence type="ECO:0000313" key="1">
    <source>
        <dbReference type="EMBL" id="GMN43695.1"/>
    </source>
</evidence>
<proteinExistence type="predicted"/>
<dbReference type="EMBL" id="BTGU01000017">
    <property type="protein sequence ID" value="GMN43695.1"/>
    <property type="molecule type" value="Genomic_DNA"/>
</dbReference>
<reference evidence="1" key="1">
    <citation type="submission" date="2023-07" db="EMBL/GenBank/DDBJ databases">
        <title>draft genome sequence of fig (Ficus carica).</title>
        <authorList>
            <person name="Takahashi T."/>
            <person name="Nishimura K."/>
        </authorList>
    </citation>
    <scope>NUCLEOTIDE SEQUENCE</scope>
</reference>
<dbReference type="Proteomes" id="UP001187192">
    <property type="component" value="Unassembled WGS sequence"/>
</dbReference>
<gene>
    <name evidence="1" type="ORF">TIFTF001_012899</name>
</gene>
<evidence type="ECO:0000313" key="2">
    <source>
        <dbReference type="Proteomes" id="UP001187192"/>
    </source>
</evidence>
<organism evidence="1 2">
    <name type="scientific">Ficus carica</name>
    <name type="common">Common fig</name>
    <dbReference type="NCBI Taxonomy" id="3494"/>
    <lineage>
        <taxon>Eukaryota</taxon>
        <taxon>Viridiplantae</taxon>
        <taxon>Streptophyta</taxon>
        <taxon>Embryophyta</taxon>
        <taxon>Tracheophyta</taxon>
        <taxon>Spermatophyta</taxon>
        <taxon>Magnoliopsida</taxon>
        <taxon>eudicotyledons</taxon>
        <taxon>Gunneridae</taxon>
        <taxon>Pentapetalae</taxon>
        <taxon>rosids</taxon>
        <taxon>fabids</taxon>
        <taxon>Rosales</taxon>
        <taxon>Moraceae</taxon>
        <taxon>Ficeae</taxon>
        <taxon>Ficus</taxon>
    </lineage>
</organism>